<proteinExistence type="predicted"/>
<protein>
    <recommendedName>
        <fullName evidence="5">DUF1499 domain-containing protein</fullName>
    </recommendedName>
</protein>
<reference evidence="1" key="3">
    <citation type="submission" date="2015-03" db="EMBL/GenBank/DDBJ databases">
        <authorList>
            <person name="Murphy D."/>
        </authorList>
    </citation>
    <scope>NUCLEOTIDE SEQUENCE [LARGE SCALE GENOMIC DNA]</scope>
    <source>
        <strain evidence="1">A125KOH2</strain>
    </source>
</reference>
<evidence type="ECO:0000313" key="4">
    <source>
        <dbReference type="Proteomes" id="UP000045840"/>
    </source>
</evidence>
<organism evidence="1 4">
    <name type="scientific">Yersinia pekkanenii</name>
    <dbReference type="NCBI Taxonomy" id="1288385"/>
    <lineage>
        <taxon>Bacteria</taxon>
        <taxon>Pseudomonadati</taxon>
        <taxon>Pseudomonadota</taxon>
        <taxon>Gammaproteobacteria</taxon>
        <taxon>Enterobacterales</taxon>
        <taxon>Yersiniaceae</taxon>
        <taxon>Yersinia</taxon>
    </lineage>
</organism>
<dbReference type="Proteomes" id="UP000044625">
    <property type="component" value="Unassembled WGS sequence"/>
</dbReference>
<dbReference type="STRING" id="1288385.ERS137968_03914"/>
<dbReference type="AlphaFoldDB" id="A0A0T9QCE0"/>
<reference evidence="4" key="1">
    <citation type="submission" date="2015-03" db="EMBL/GenBank/DDBJ databases">
        <authorList>
            <consortium name="Pathogen Informatics"/>
        </authorList>
    </citation>
    <scope>NUCLEOTIDE SEQUENCE [LARGE SCALE GENOMIC DNA]</scope>
    <source>
        <strain evidence="4">A125KOH2</strain>
    </source>
</reference>
<dbReference type="OrthoDB" id="6626775at2"/>
<gene>
    <name evidence="1" type="ORF">ERS008529_02927</name>
    <name evidence="2" type="ORF">ERS137968_03914</name>
</gene>
<accession>A0A0T9QCE0</accession>
<dbReference type="EMBL" id="CWJL01000026">
    <property type="protein sequence ID" value="CRY68786.1"/>
    <property type="molecule type" value="Genomic_DNA"/>
</dbReference>
<reference evidence="2 3" key="2">
    <citation type="submission" date="2015-03" db="EMBL/GenBank/DDBJ databases">
        <authorList>
            <consortium name="Pathogen Informatics"/>
            <person name="Murphy D."/>
        </authorList>
    </citation>
    <scope>NUCLEOTIDE SEQUENCE [LARGE SCALE GENOMIC DNA]</scope>
    <source>
        <strain evidence="3">type strain: CIP110230</strain>
        <strain evidence="2">Type strain: CIP110230</strain>
    </source>
</reference>
<dbReference type="RefSeq" id="WP_050691952.1">
    <property type="nucleotide sequence ID" value="NZ_CAWMMU010000026.1"/>
</dbReference>
<dbReference type="EMBL" id="CQAZ01000026">
    <property type="protein sequence ID" value="CNI05446.1"/>
    <property type="molecule type" value="Genomic_DNA"/>
</dbReference>
<keyword evidence="3" id="KW-1185">Reference proteome</keyword>
<dbReference type="Proteomes" id="UP000045840">
    <property type="component" value="Unassembled WGS sequence"/>
</dbReference>
<evidence type="ECO:0000313" key="2">
    <source>
        <dbReference type="EMBL" id="CRY68786.1"/>
    </source>
</evidence>
<name>A0A0T9QCE0_9GAMM</name>
<sequence length="112" mass="12376">MGFASQSTQQQFPYNADFVFDVLEKAVENVGMSIKESDRSLRRATVSVGMSLFSWGENVSISVNKIDDESSVVAMDSSLKFGASVAGSHKHQKNFDKIIYSLSNVLKELHPK</sequence>
<evidence type="ECO:0008006" key="5">
    <source>
        <dbReference type="Google" id="ProtNLM"/>
    </source>
</evidence>
<evidence type="ECO:0000313" key="1">
    <source>
        <dbReference type="EMBL" id="CNI05446.1"/>
    </source>
</evidence>
<evidence type="ECO:0000313" key="3">
    <source>
        <dbReference type="Proteomes" id="UP000044625"/>
    </source>
</evidence>